<evidence type="ECO:0000259" key="1">
    <source>
        <dbReference type="Pfam" id="PF07754"/>
    </source>
</evidence>
<dbReference type="GeneID" id="41594597"/>
<dbReference type="NCBIfam" id="NF011481">
    <property type="entry name" value="PRK14890.1"/>
    <property type="match status" value="1"/>
</dbReference>
<protein>
    <recommendedName>
        <fullName evidence="1">Small zinc finger protein HVO-2753-like zinc-binding pocket domain-containing protein</fullName>
    </recommendedName>
</protein>
<evidence type="ECO:0000313" key="2">
    <source>
        <dbReference type="EMBL" id="SPC33698.1"/>
    </source>
</evidence>
<dbReference type="Pfam" id="PF07754">
    <property type="entry name" value="HVO_2753_ZBP"/>
    <property type="match status" value="1"/>
</dbReference>
<dbReference type="PANTHER" id="PTHR40733:SF1">
    <property type="entry name" value="SMALL ZINC FINGER PROTEIN HVO-2753-LIKE ZINC-BINDING POCKET DOMAIN-CONTAINING PROTEIN"/>
    <property type="match status" value="1"/>
</dbReference>
<proteinExistence type="predicted"/>
<dbReference type="PANTHER" id="PTHR40733">
    <property type="entry name" value="ZINC-RIBBON RNA-BINDING PROTEIN INVOLVED IN TRANSLATION-RELATED"/>
    <property type="match status" value="1"/>
</dbReference>
<keyword evidence="3" id="KW-1185">Reference proteome</keyword>
<sequence length="60" mass="7069">MSQRAIALPTCVSCNRVIMPNDRCVKFNCPRCNKFLIWRCESCREFARMYRCKECGFEGP</sequence>
<name>A0A2K5APW5_9ARCH</name>
<dbReference type="KEGG" id="ncv:NCAV_0505"/>
<evidence type="ECO:0000313" key="3">
    <source>
        <dbReference type="Proteomes" id="UP000236248"/>
    </source>
</evidence>
<dbReference type="Proteomes" id="UP000236248">
    <property type="component" value="Chromosome NCAV"/>
</dbReference>
<feature type="domain" description="Small zinc finger protein HVO-2753-like zinc-binding pocket" evidence="1">
    <location>
        <begin position="11"/>
        <end position="56"/>
    </location>
</feature>
<dbReference type="RefSeq" id="WP_103287489.1">
    <property type="nucleotide sequence ID" value="NZ_LT981265.1"/>
</dbReference>
<dbReference type="EMBL" id="LT981265">
    <property type="protein sequence ID" value="SPC33698.1"/>
    <property type="molecule type" value="Genomic_DNA"/>
</dbReference>
<dbReference type="InterPro" id="IPR011668">
    <property type="entry name" value="HVO_2753-like_ZBP"/>
</dbReference>
<dbReference type="InterPro" id="IPR044720">
    <property type="entry name" value="HVO_2753-like"/>
</dbReference>
<gene>
    <name evidence="2" type="ORF">NCAV_0505</name>
</gene>
<accession>A0A2K5APW5</accession>
<dbReference type="AlphaFoldDB" id="A0A2K5APW5"/>
<reference evidence="3" key="1">
    <citation type="submission" date="2018-01" db="EMBL/GenBank/DDBJ databases">
        <authorList>
            <person name="Kerou L M."/>
        </authorList>
    </citation>
    <scope>NUCLEOTIDE SEQUENCE [LARGE SCALE GENOMIC DNA]</scope>
    <source>
        <strain evidence="3">SCU2</strain>
    </source>
</reference>
<organism evidence="2 3">
    <name type="scientific">Candidatus Nitrosocaldus cavascurensis</name>
    <dbReference type="NCBI Taxonomy" id="2058097"/>
    <lineage>
        <taxon>Archaea</taxon>
        <taxon>Nitrososphaerota</taxon>
        <taxon>Nitrososphaeria</taxon>
        <taxon>Candidatus Nitrosocaldales</taxon>
        <taxon>Candidatus Nitrosocaldaceae</taxon>
        <taxon>Candidatus Nitrosocaldus</taxon>
    </lineage>
</organism>